<dbReference type="SUPFAM" id="SSF53850">
    <property type="entry name" value="Periplasmic binding protein-like II"/>
    <property type="match status" value="1"/>
</dbReference>
<accession>A0A239X0J6</accession>
<protein>
    <submittedName>
        <fullName evidence="5">Polar amino acid transport system substrate-binding protein</fullName>
    </submittedName>
</protein>
<dbReference type="EMBL" id="LT906454">
    <property type="protein sequence ID" value="SNV40197.1"/>
    <property type="molecule type" value="Genomic_DNA"/>
</dbReference>
<dbReference type="Pfam" id="PF00497">
    <property type="entry name" value="SBP_bac_3"/>
    <property type="match status" value="1"/>
</dbReference>
<dbReference type="KEGG" id="saco:SAME_01117"/>
<evidence type="ECO:0000256" key="1">
    <source>
        <dbReference type="ARBA" id="ARBA00022729"/>
    </source>
</evidence>
<feature type="domain" description="Ionotropic glutamate receptor C-terminal" evidence="4">
    <location>
        <begin position="39"/>
        <end position="258"/>
    </location>
</feature>
<dbReference type="PANTHER" id="PTHR35936">
    <property type="entry name" value="MEMBRANE-BOUND LYTIC MUREIN TRANSGLYCOSYLASE F"/>
    <property type="match status" value="1"/>
</dbReference>
<reference evidence="5 6" key="1">
    <citation type="submission" date="2017-06" db="EMBL/GenBank/DDBJ databases">
        <authorList>
            <consortium name="Pathogen Informatics"/>
        </authorList>
    </citation>
    <scope>NUCLEOTIDE SEQUENCE [LARGE SCALE GENOMIC DNA]</scope>
    <source>
        <strain evidence="5 6">NCTC11291</strain>
    </source>
</reference>
<dbReference type="InterPro" id="IPR001320">
    <property type="entry name" value="Iontro_rcpt_C"/>
</dbReference>
<dbReference type="Proteomes" id="UP000215144">
    <property type="component" value="Chromosome 1"/>
</dbReference>
<name>A0A239X0J6_STRAI</name>
<gene>
    <name evidence="5" type="primary">artP_2</name>
    <name evidence="5" type="ORF">SAMEA4504048_01117</name>
</gene>
<dbReference type="SMART" id="SM00062">
    <property type="entry name" value="PBPb"/>
    <property type="match status" value="1"/>
</dbReference>
<dbReference type="OrthoDB" id="9774451at2"/>
<evidence type="ECO:0000259" key="3">
    <source>
        <dbReference type="SMART" id="SM00062"/>
    </source>
</evidence>
<evidence type="ECO:0000259" key="4">
    <source>
        <dbReference type="SMART" id="SM00079"/>
    </source>
</evidence>
<dbReference type="RefSeq" id="WP_017770431.1">
    <property type="nucleotide sequence ID" value="NZ_LT906454.1"/>
</dbReference>
<feature type="domain" description="Solute-binding protein family 3/N-terminal" evidence="3">
    <location>
        <begin position="39"/>
        <end position="263"/>
    </location>
</feature>
<dbReference type="Gene3D" id="3.40.190.10">
    <property type="entry name" value="Periplasmic binding protein-like II"/>
    <property type="match status" value="2"/>
</dbReference>
<evidence type="ECO:0000313" key="6">
    <source>
        <dbReference type="Proteomes" id="UP000215144"/>
    </source>
</evidence>
<dbReference type="GO" id="GO:0015276">
    <property type="term" value="F:ligand-gated monoatomic ion channel activity"/>
    <property type="evidence" value="ECO:0007669"/>
    <property type="project" value="InterPro"/>
</dbReference>
<sequence length="272" mass="28725">MTIKKLIAGATLLVSSFALAACGSSETSNLQEDIKKEGKLVVAVSPDYAPFEFKALVDGKDKVVGADIDLAQDIADELGVDLEISTMSFDNVLASLKTGKADIAISGLSVTSEREKAYAFSDPYYTTENAILVRKDDQANFSSVADFSGKKVAVLKGTIEESLAKEQLKDSQIVSLTVMGEAINELKSGVVDAVDLEKPVAEGYIAQNADLALAGTALKTGEGDAKAVAIPKGDASKELQKTINKVIAKMEKEDTYKNYISEAAKLTGSAVE</sequence>
<keyword evidence="1 2" id="KW-0732">Signal</keyword>
<organism evidence="5 6">
    <name type="scientific">Streptococcus acidominimus</name>
    <dbReference type="NCBI Taxonomy" id="1326"/>
    <lineage>
        <taxon>Bacteria</taxon>
        <taxon>Bacillati</taxon>
        <taxon>Bacillota</taxon>
        <taxon>Bacilli</taxon>
        <taxon>Lactobacillales</taxon>
        <taxon>Streptococcaceae</taxon>
        <taxon>Streptococcus</taxon>
    </lineage>
</organism>
<feature type="signal peptide" evidence="2">
    <location>
        <begin position="1"/>
        <end position="20"/>
    </location>
</feature>
<dbReference type="SMART" id="SM00079">
    <property type="entry name" value="PBPe"/>
    <property type="match status" value="1"/>
</dbReference>
<feature type="chain" id="PRO_5011274482" evidence="2">
    <location>
        <begin position="21"/>
        <end position="272"/>
    </location>
</feature>
<dbReference type="InterPro" id="IPR001638">
    <property type="entry name" value="Solute-binding_3/MltF_N"/>
</dbReference>
<dbReference type="PANTHER" id="PTHR35936:SF17">
    <property type="entry name" value="ARGININE-BINDING EXTRACELLULAR PROTEIN ARTP"/>
    <property type="match status" value="1"/>
</dbReference>
<evidence type="ECO:0000313" key="5">
    <source>
        <dbReference type="EMBL" id="SNV40197.1"/>
    </source>
</evidence>
<dbReference type="PROSITE" id="PS51257">
    <property type="entry name" value="PROKAR_LIPOPROTEIN"/>
    <property type="match status" value="1"/>
</dbReference>
<proteinExistence type="predicted"/>
<evidence type="ECO:0000256" key="2">
    <source>
        <dbReference type="SAM" id="SignalP"/>
    </source>
</evidence>
<dbReference type="GO" id="GO:0016020">
    <property type="term" value="C:membrane"/>
    <property type="evidence" value="ECO:0007669"/>
    <property type="project" value="InterPro"/>
</dbReference>
<dbReference type="AlphaFoldDB" id="A0A239X0J6"/>